<feature type="compositionally biased region" description="Basic and acidic residues" evidence="3">
    <location>
        <begin position="1"/>
        <end position="20"/>
    </location>
</feature>
<name>A0A8T4IKV2_9ACTN</name>
<dbReference type="Gene3D" id="1.20.5.780">
    <property type="entry name" value="Single helix bin"/>
    <property type="match status" value="1"/>
</dbReference>
<gene>
    <name evidence="4" type="ORF">KDA82_05290</name>
</gene>
<comment type="caution">
    <text evidence="4">The sequence shown here is derived from an EMBL/GenBank/DDBJ whole genome shotgun (WGS) entry which is preliminary data.</text>
</comment>
<comment type="similarity">
    <text evidence="2">Belongs to the TacA antitoxin family.</text>
</comment>
<keyword evidence="5" id="KW-1185">Reference proteome</keyword>
<evidence type="ECO:0000256" key="1">
    <source>
        <dbReference type="ARBA" id="ARBA00022649"/>
    </source>
</evidence>
<proteinExistence type="inferred from homology"/>
<dbReference type="InterPro" id="IPR010985">
    <property type="entry name" value="Ribbon_hlx_hlx"/>
</dbReference>
<feature type="region of interest" description="Disordered" evidence="3">
    <location>
        <begin position="1"/>
        <end position="24"/>
    </location>
</feature>
<evidence type="ECO:0000313" key="5">
    <source>
        <dbReference type="Proteomes" id="UP000675554"/>
    </source>
</evidence>
<dbReference type="Pfam" id="PF08681">
    <property type="entry name" value="TacA1"/>
    <property type="match status" value="1"/>
</dbReference>
<keyword evidence="1" id="KW-1277">Toxin-antitoxin system</keyword>
<reference evidence="4" key="1">
    <citation type="submission" date="2021-04" db="EMBL/GenBank/DDBJ databases">
        <title>Sequencing of actinobacteria type strains.</title>
        <authorList>
            <person name="Nguyen G.-S."/>
            <person name="Wentzel A."/>
        </authorList>
    </citation>
    <scope>NUCLEOTIDE SEQUENCE</scope>
    <source>
        <strain evidence="4">DSM 42095</strain>
    </source>
</reference>
<dbReference type="AlphaFoldDB" id="A0A8T4IKV2"/>
<dbReference type="InterPro" id="IPR014795">
    <property type="entry name" value="TacA_1-like"/>
</dbReference>
<accession>A0A8T4IKV2</accession>
<dbReference type="EMBL" id="JAGSMN010000104">
    <property type="protein sequence ID" value="MBR7672455.1"/>
    <property type="molecule type" value="Genomic_DNA"/>
</dbReference>
<dbReference type="PANTHER" id="PTHR35401:SF2">
    <property type="entry name" value="ABC-TYPE TRANSPORT SYSTEM"/>
    <property type="match status" value="1"/>
</dbReference>
<protein>
    <submittedName>
        <fullName evidence="4">DUF1778 domain-containing protein</fullName>
    </submittedName>
</protein>
<evidence type="ECO:0000256" key="2">
    <source>
        <dbReference type="ARBA" id="ARBA00049988"/>
    </source>
</evidence>
<organism evidence="4 5">
    <name type="scientific">Streptomyces daliensis</name>
    <dbReference type="NCBI Taxonomy" id="299421"/>
    <lineage>
        <taxon>Bacteria</taxon>
        <taxon>Bacillati</taxon>
        <taxon>Actinomycetota</taxon>
        <taxon>Actinomycetes</taxon>
        <taxon>Kitasatosporales</taxon>
        <taxon>Streptomycetaceae</taxon>
        <taxon>Streptomyces</taxon>
    </lineage>
</organism>
<dbReference type="GO" id="GO:0006355">
    <property type="term" value="P:regulation of DNA-templated transcription"/>
    <property type="evidence" value="ECO:0007669"/>
    <property type="project" value="InterPro"/>
</dbReference>
<dbReference type="PANTHER" id="PTHR35401">
    <property type="entry name" value="COPG FAMILY HELIX-TURN-HELIX PROTEIN-RELATED-RELATED"/>
    <property type="match status" value="1"/>
</dbReference>
<sequence length="110" mass="12444">MRETQELKTKEQATRRKESARTSTTRLEIRIPEEDKKLIERAAQTSNATTTGFVLQAVRQAAQDVLRREQVTVVPPDFYEAMVASLNEPYEANAALSKAAARAREIIRKV</sequence>
<evidence type="ECO:0000313" key="4">
    <source>
        <dbReference type="EMBL" id="MBR7672455.1"/>
    </source>
</evidence>
<dbReference type="SUPFAM" id="SSF47598">
    <property type="entry name" value="Ribbon-helix-helix"/>
    <property type="match status" value="1"/>
</dbReference>
<evidence type="ECO:0000256" key="3">
    <source>
        <dbReference type="SAM" id="MobiDB-lite"/>
    </source>
</evidence>
<dbReference type="Proteomes" id="UP000675554">
    <property type="component" value="Unassembled WGS sequence"/>
</dbReference>